<feature type="domain" description="HTH luxR-type" evidence="3">
    <location>
        <begin position="847"/>
        <end position="912"/>
    </location>
</feature>
<dbReference type="InterPro" id="IPR036388">
    <property type="entry name" value="WH-like_DNA-bd_sf"/>
</dbReference>
<evidence type="ECO:0000256" key="1">
    <source>
        <dbReference type="ARBA" id="ARBA00022741"/>
    </source>
</evidence>
<protein>
    <submittedName>
        <fullName evidence="4">Helix-turn-helix transcriptional regulator</fullName>
    </submittedName>
</protein>
<dbReference type="SUPFAM" id="SSF52540">
    <property type="entry name" value="P-loop containing nucleoside triphosphate hydrolases"/>
    <property type="match status" value="1"/>
</dbReference>
<gene>
    <name evidence="4" type="ORF">Athai_16840</name>
</gene>
<dbReference type="PROSITE" id="PS50043">
    <property type="entry name" value="HTH_LUXR_2"/>
    <property type="match status" value="1"/>
</dbReference>
<evidence type="ECO:0000313" key="5">
    <source>
        <dbReference type="Proteomes" id="UP000611640"/>
    </source>
</evidence>
<keyword evidence="2" id="KW-0067">ATP-binding</keyword>
<dbReference type="GO" id="GO:0003677">
    <property type="term" value="F:DNA binding"/>
    <property type="evidence" value="ECO:0007669"/>
    <property type="project" value="InterPro"/>
</dbReference>
<accession>A0A7R7DMA4</accession>
<proteinExistence type="predicted"/>
<dbReference type="InterPro" id="IPR000792">
    <property type="entry name" value="Tscrpt_reg_LuxR_C"/>
</dbReference>
<evidence type="ECO:0000256" key="2">
    <source>
        <dbReference type="ARBA" id="ARBA00022840"/>
    </source>
</evidence>
<dbReference type="SMART" id="SM00421">
    <property type="entry name" value="HTH_LUXR"/>
    <property type="match status" value="1"/>
</dbReference>
<dbReference type="InterPro" id="IPR041664">
    <property type="entry name" value="AAA_16"/>
</dbReference>
<keyword evidence="5" id="KW-1185">Reference proteome</keyword>
<dbReference type="InterPro" id="IPR027417">
    <property type="entry name" value="P-loop_NTPase"/>
</dbReference>
<reference evidence="4 5" key="1">
    <citation type="submission" date="2020-08" db="EMBL/GenBank/DDBJ databases">
        <title>Whole genome shotgun sequence of Actinocatenispora thailandica NBRC 105041.</title>
        <authorList>
            <person name="Komaki H."/>
            <person name="Tamura T."/>
        </authorList>
    </citation>
    <scope>NUCLEOTIDE SEQUENCE [LARGE SCALE GENOMIC DNA]</scope>
    <source>
        <strain evidence="4 5">NBRC 105041</strain>
    </source>
</reference>
<dbReference type="EMBL" id="AP023355">
    <property type="protein sequence ID" value="BCJ34181.1"/>
    <property type="molecule type" value="Genomic_DNA"/>
</dbReference>
<dbReference type="RefSeq" id="WP_203960935.1">
    <property type="nucleotide sequence ID" value="NZ_AP023355.1"/>
</dbReference>
<dbReference type="KEGG" id="atl:Athai_16840"/>
<dbReference type="GO" id="GO:0004016">
    <property type="term" value="F:adenylate cyclase activity"/>
    <property type="evidence" value="ECO:0007669"/>
    <property type="project" value="TreeGrafter"/>
</dbReference>
<dbReference type="PRINTS" id="PR00038">
    <property type="entry name" value="HTHLUXR"/>
</dbReference>
<dbReference type="Proteomes" id="UP000611640">
    <property type="component" value="Chromosome"/>
</dbReference>
<dbReference type="AlphaFoldDB" id="A0A7R7DMA4"/>
<evidence type="ECO:0000313" key="4">
    <source>
        <dbReference type="EMBL" id="BCJ34181.1"/>
    </source>
</evidence>
<sequence length="922" mass="97529">MAVQQVVSPVLVGRDEALATLAAAVRTAVTDGPAVALLAGEAGLGKSRLLAEFTRSAGPRVRVVEGACTELAGDGLAYAPFVAVVRRLIRSGAAGRPHELADWFPQLGTAGTGTGGKHRLHEAVLALFEQVAADRPLLVAIEDLHWADAASRELFGFLARNLAQPGVLLVATYRPAGADAGRLGPLLSELARGRRTTTLRLAPLTEPEVGHQLAAILGARPDPAAVRRIHERSDGNPLFVEALARAGDRTPDSLRDLLLYGPRSLPAPARRLLGTASAAGGHVDHRLLAAVADPDTGDDLDLLLRELVDRSLLVVDGDGYDFRHALIRQAVYEDLLPGERARVHARYAAALRHSESLAELAAHAYAAGDHETTLTAAHRAAARAYRGYAYDEQLHLLDRVLAVWGRVPDPAALLGADRVDVLTAAAEAAMLTGDYRHGIELAGAGLAAVDERAEPGRAAQLLEHRGRLSIRLDGTGIADLERALALLPDDPGSVQRGRILGMMAMGRPLRSAESRAEFTAALRAGRHTGDPTVTVRGLLGVGAMTGEPTLLAEAATLADRLDSPDLALTVPMYQAALHTRLGDQQRAVAVAGEGIRRARRLGLARSRGAELARYAVRGMILAGRWDEADAVLAEALREDPPPSPRLALRILAGLLALLRGDLDPADEVAAEVADIDGSELLGLLARHQLLCLVALAHGDLDRADRHLDRALADPALAANYGNDVRPILVAGALVQRARLDRGGRGASGVPARRARLAALDAAVEVDGPFDGAQQATLRALLEDRGFDRAVTAWRDLGQPYELAEALVHSVRAEQPTDGAARLREAALLADRLGAAPLTERIARVAGATPARHGLTDRERDVLDLLAEGLSNRQIAQRLHISPSTAGVHVSHILSKLGAATRTEAAAIAHRESLTEHRTDAPA</sequence>
<organism evidence="4 5">
    <name type="scientific">Actinocatenispora thailandica</name>
    <dbReference type="NCBI Taxonomy" id="227318"/>
    <lineage>
        <taxon>Bacteria</taxon>
        <taxon>Bacillati</taxon>
        <taxon>Actinomycetota</taxon>
        <taxon>Actinomycetes</taxon>
        <taxon>Micromonosporales</taxon>
        <taxon>Micromonosporaceae</taxon>
        <taxon>Actinocatenispora</taxon>
    </lineage>
</organism>
<dbReference type="GO" id="GO:0005737">
    <property type="term" value="C:cytoplasm"/>
    <property type="evidence" value="ECO:0007669"/>
    <property type="project" value="TreeGrafter"/>
</dbReference>
<dbReference type="Pfam" id="PF13191">
    <property type="entry name" value="AAA_16"/>
    <property type="match status" value="1"/>
</dbReference>
<dbReference type="Pfam" id="PF00196">
    <property type="entry name" value="GerE"/>
    <property type="match status" value="1"/>
</dbReference>
<dbReference type="PANTHER" id="PTHR16305:SF35">
    <property type="entry name" value="TRANSCRIPTIONAL ACTIVATOR DOMAIN"/>
    <property type="match status" value="1"/>
</dbReference>
<dbReference type="CDD" id="cd06170">
    <property type="entry name" value="LuxR_C_like"/>
    <property type="match status" value="1"/>
</dbReference>
<name>A0A7R7DMA4_9ACTN</name>
<dbReference type="Gene3D" id="1.10.10.10">
    <property type="entry name" value="Winged helix-like DNA-binding domain superfamily/Winged helix DNA-binding domain"/>
    <property type="match status" value="1"/>
</dbReference>
<dbReference type="GO" id="GO:0006355">
    <property type="term" value="P:regulation of DNA-templated transcription"/>
    <property type="evidence" value="ECO:0007669"/>
    <property type="project" value="InterPro"/>
</dbReference>
<dbReference type="SUPFAM" id="SSF46894">
    <property type="entry name" value="C-terminal effector domain of the bipartite response regulators"/>
    <property type="match status" value="1"/>
</dbReference>
<dbReference type="GO" id="GO:0005524">
    <property type="term" value="F:ATP binding"/>
    <property type="evidence" value="ECO:0007669"/>
    <property type="project" value="UniProtKB-KW"/>
</dbReference>
<keyword evidence="1" id="KW-0547">Nucleotide-binding</keyword>
<evidence type="ECO:0000259" key="3">
    <source>
        <dbReference type="PROSITE" id="PS50043"/>
    </source>
</evidence>
<dbReference type="InterPro" id="IPR016032">
    <property type="entry name" value="Sig_transdc_resp-reg_C-effctor"/>
</dbReference>
<dbReference type="PANTHER" id="PTHR16305">
    <property type="entry name" value="TESTICULAR SOLUBLE ADENYLYL CYCLASE"/>
    <property type="match status" value="1"/>
</dbReference>